<evidence type="ECO:0000313" key="2">
    <source>
        <dbReference type="Proteomes" id="UP000642938"/>
    </source>
</evidence>
<dbReference type="PROSITE" id="PS51257">
    <property type="entry name" value="PROKAR_LIPOPROTEIN"/>
    <property type="match status" value="1"/>
</dbReference>
<dbReference type="EMBL" id="BMHZ01000004">
    <property type="protein sequence ID" value="GGH17537.1"/>
    <property type="molecule type" value="Genomic_DNA"/>
</dbReference>
<sequence>MLKNPKRIMKKFLIILSAIFMIGLGCKKENIGGGGLCACSPITYPPLSLVIKNSADVDLLNPKTTGYFDKTKIQLYAKDTNHTIKPINFEIRQPFSYSANQKLEYYQLISNEILLLAKHIDQTFYLRLGDNKLYELNLKVNNNVVEKLLIDKTEAPKEIQTGTSSYIDSIYRLKIS</sequence>
<name>A0ABQ1YAH1_9SPHI</name>
<comment type="caution">
    <text evidence="1">The sequence shown here is derived from an EMBL/GenBank/DDBJ whole genome shotgun (WGS) entry which is preliminary data.</text>
</comment>
<reference evidence="2" key="1">
    <citation type="journal article" date="2019" name="Int. J. Syst. Evol. Microbiol.">
        <title>The Global Catalogue of Microorganisms (GCM) 10K type strain sequencing project: providing services to taxonomists for standard genome sequencing and annotation.</title>
        <authorList>
            <consortium name="The Broad Institute Genomics Platform"/>
            <consortium name="The Broad Institute Genome Sequencing Center for Infectious Disease"/>
            <person name="Wu L."/>
            <person name="Ma J."/>
        </authorList>
    </citation>
    <scope>NUCLEOTIDE SEQUENCE [LARGE SCALE GENOMIC DNA]</scope>
    <source>
        <strain evidence="2">CGMCC 1.15287</strain>
    </source>
</reference>
<organism evidence="1 2">
    <name type="scientific">Pedobacter zeae</name>
    <dbReference type="NCBI Taxonomy" id="1737356"/>
    <lineage>
        <taxon>Bacteria</taxon>
        <taxon>Pseudomonadati</taxon>
        <taxon>Bacteroidota</taxon>
        <taxon>Sphingobacteriia</taxon>
        <taxon>Sphingobacteriales</taxon>
        <taxon>Sphingobacteriaceae</taxon>
        <taxon>Pedobacter</taxon>
    </lineage>
</organism>
<accession>A0ABQ1YAH1</accession>
<dbReference type="Proteomes" id="UP000642938">
    <property type="component" value="Unassembled WGS sequence"/>
</dbReference>
<protein>
    <submittedName>
        <fullName evidence="1">Uncharacterized protein</fullName>
    </submittedName>
</protein>
<keyword evidence="2" id="KW-1185">Reference proteome</keyword>
<proteinExistence type="predicted"/>
<gene>
    <name evidence="1" type="ORF">GCM10007422_41070</name>
</gene>
<evidence type="ECO:0000313" key="1">
    <source>
        <dbReference type="EMBL" id="GGH17537.1"/>
    </source>
</evidence>